<organism evidence="3 4">
    <name type="scientific">Heterostelium pallidum (strain ATCC 26659 / Pp 5 / PN500)</name>
    <name type="common">Cellular slime mold</name>
    <name type="synonym">Polysphondylium pallidum</name>
    <dbReference type="NCBI Taxonomy" id="670386"/>
    <lineage>
        <taxon>Eukaryota</taxon>
        <taxon>Amoebozoa</taxon>
        <taxon>Evosea</taxon>
        <taxon>Eumycetozoa</taxon>
        <taxon>Dictyostelia</taxon>
        <taxon>Acytosteliales</taxon>
        <taxon>Acytosteliaceae</taxon>
        <taxon>Heterostelium</taxon>
    </lineage>
</organism>
<name>D3BLA6_HETP5</name>
<dbReference type="FunCoup" id="D3BLA6">
    <property type="interactions" value="151"/>
</dbReference>
<evidence type="ECO:0000313" key="3">
    <source>
        <dbReference type="EMBL" id="EFA77840.1"/>
    </source>
</evidence>
<evidence type="ECO:0000259" key="2">
    <source>
        <dbReference type="PROSITE" id="PS50119"/>
    </source>
</evidence>
<dbReference type="AlphaFoldDB" id="D3BLA6"/>
<keyword evidence="1" id="KW-0863">Zinc-finger</keyword>
<dbReference type="InterPro" id="IPR015915">
    <property type="entry name" value="Kelch-typ_b-propeller"/>
</dbReference>
<keyword evidence="4" id="KW-1185">Reference proteome</keyword>
<dbReference type="GeneID" id="31364813"/>
<gene>
    <name evidence="3" type="ORF">PPL_09338</name>
</gene>
<evidence type="ECO:0000313" key="4">
    <source>
        <dbReference type="Proteomes" id="UP000001396"/>
    </source>
</evidence>
<dbReference type="Gene3D" id="3.30.160.60">
    <property type="entry name" value="Classic Zinc Finger"/>
    <property type="match status" value="1"/>
</dbReference>
<keyword evidence="1" id="KW-0862">Zinc</keyword>
<feature type="domain" description="B box-type" evidence="2">
    <location>
        <begin position="6"/>
        <end position="45"/>
    </location>
</feature>
<dbReference type="Proteomes" id="UP000001396">
    <property type="component" value="Unassembled WGS sequence"/>
</dbReference>
<dbReference type="GO" id="GO:0008270">
    <property type="term" value="F:zinc ion binding"/>
    <property type="evidence" value="ECO:0007669"/>
    <property type="project" value="UniProtKB-KW"/>
</dbReference>
<dbReference type="SUPFAM" id="SSF57845">
    <property type="entry name" value="B-box zinc-binding domain"/>
    <property type="match status" value="1"/>
</dbReference>
<dbReference type="InterPro" id="IPR000315">
    <property type="entry name" value="Znf_B-box"/>
</dbReference>
<protein>
    <recommendedName>
        <fullName evidence="2">B box-type domain-containing protein</fullName>
    </recommendedName>
</protein>
<accession>D3BLA6</accession>
<dbReference type="RefSeq" id="XP_020429968.1">
    <property type="nucleotide sequence ID" value="XM_020580135.1"/>
</dbReference>
<dbReference type="Pfam" id="PF00643">
    <property type="entry name" value="zf-B_box"/>
    <property type="match status" value="1"/>
</dbReference>
<sequence>MDIDSINKYICNIHKKSLKLICFNCNILLCSRCTSKHAGHTLDHIDEIKGNVPHANNDKESCNQSNIKASESVAGDSSSFSNLRSGLEEIWKRIKVMAERHTLLESTENEISSHFQQLHEYLIVEEHKIKKPIVTDKEQLQQELSILIEEIKSLNKIFSNIRQLNHESGRSSITVSSGGGGGDGDDTFSKAEDTEECYKLSNIIQSLQRSATLYEFIQRNSDTLFYTFQDNEISSSDSSINDCVLLDSIIKHNEKFQTLKHTSGSNAIVGRDNNSTLYKIRVNTPNILQIKQKIQNSFTLVPVNKAQLNQKKRTFLLSTERKKGNKLYFTEMTNGRVTESNFKAADYNSADIWAYNSTVLAGDHIYCFGGDSKSNKYLRFCIHTKTVDLNEEMKGIENCSYPAVCYDNQEYIYIVDGNWKSDSTITRYSIETNKFELFAIVEKTTYPHIAFYYNDCIYTVLPSKNRIMKVNVANKTVSDVQLQSDTIPIRSSSCTDGNGTVYVLTPHRFYRFHIDKPVIQELKQTKNMDFNNQLIYHQASPLETFIYSIQGNGHNSVYSIENDSWEQVLPDDTSNRTNCASIIYSISD</sequence>
<dbReference type="EMBL" id="ADBJ01000039">
    <property type="protein sequence ID" value="EFA77840.1"/>
    <property type="molecule type" value="Genomic_DNA"/>
</dbReference>
<evidence type="ECO:0000256" key="1">
    <source>
        <dbReference type="PROSITE-ProRule" id="PRU00024"/>
    </source>
</evidence>
<comment type="caution">
    <text evidence="3">The sequence shown here is derived from an EMBL/GenBank/DDBJ whole genome shotgun (WGS) entry which is preliminary data.</text>
</comment>
<dbReference type="InParanoid" id="D3BLA6"/>
<proteinExistence type="predicted"/>
<dbReference type="SUPFAM" id="SSF50965">
    <property type="entry name" value="Galactose oxidase, central domain"/>
    <property type="match status" value="1"/>
</dbReference>
<dbReference type="PROSITE" id="PS50119">
    <property type="entry name" value="ZF_BBOX"/>
    <property type="match status" value="1"/>
</dbReference>
<keyword evidence="1" id="KW-0479">Metal-binding</keyword>
<dbReference type="InterPro" id="IPR011043">
    <property type="entry name" value="Gal_Oxase/kelch_b-propeller"/>
</dbReference>
<reference evidence="3 4" key="1">
    <citation type="journal article" date="2011" name="Genome Res.">
        <title>Phylogeny-wide analysis of social amoeba genomes highlights ancient origins for complex intercellular communication.</title>
        <authorList>
            <person name="Heidel A.J."/>
            <person name="Lawal H.M."/>
            <person name="Felder M."/>
            <person name="Schilde C."/>
            <person name="Helps N.R."/>
            <person name="Tunggal B."/>
            <person name="Rivero F."/>
            <person name="John U."/>
            <person name="Schleicher M."/>
            <person name="Eichinger L."/>
            <person name="Platzer M."/>
            <person name="Noegel A.A."/>
            <person name="Schaap P."/>
            <person name="Gloeckner G."/>
        </authorList>
    </citation>
    <scope>NUCLEOTIDE SEQUENCE [LARGE SCALE GENOMIC DNA]</scope>
    <source>
        <strain evidence="4">ATCC 26659 / Pp 5 / PN500</strain>
    </source>
</reference>
<dbReference type="Gene3D" id="2.120.10.80">
    <property type="entry name" value="Kelch-type beta propeller"/>
    <property type="match status" value="1"/>
</dbReference>